<keyword evidence="3 9" id="KW-0418">Kinase</keyword>
<feature type="compositionally biased region" description="Polar residues" evidence="6">
    <location>
        <begin position="36"/>
        <end position="46"/>
    </location>
</feature>
<keyword evidence="2 5" id="KW-0547">Nucleotide-binding</keyword>
<feature type="domain" description="Protein kinase" evidence="8">
    <location>
        <begin position="95"/>
        <end position="361"/>
    </location>
</feature>
<evidence type="ECO:0000256" key="5">
    <source>
        <dbReference type="PROSITE-ProRule" id="PRU10141"/>
    </source>
</evidence>
<dbReference type="KEGG" id="tpla:ElP_60910"/>
<dbReference type="RefSeq" id="WP_197446483.1">
    <property type="nucleotide sequence ID" value="NZ_CP036426.1"/>
</dbReference>
<dbReference type="AlphaFoldDB" id="A0A518HBB0"/>
<dbReference type="InterPro" id="IPR008271">
    <property type="entry name" value="Ser/Thr_kinase_AS"/>
</dbReference>
<proteinExistence type="predicted"/>
<dbReference type="SMART" id="SM00220">
    <property type="entry name" value="S_TKc"/>
    <property type="match status" value="1"/>
</dbReference>
<dbReference type="SMART" id="SM00028">
    <property type="entry name" value="TPR"/>
    <property type="match status" value="11"/>
</dbReference>
<dbReference type="SUPFAM" id="SSF56112">
    <property type="entry name" value="Protein kinase-like (PK-like)"/>
    <property type="match status" value="1"/>
</dbReference>
<dbReference type="EC" id="2.7.11.1" evidence="9"/>
<evidence type="ECO:0000256" key="4">
    <source>
        <dbReference type="ARBA" id="ARBA00022840"/>
    </source>
</evidence>
<dbReference type="GO" id="GO:0005524">
    <property type="term" value="F:ATP binding"/>
    <property type="evidence" value="ECO:0007669"/>
    <property type="project" value="UniProtKB-UniRule"/>
</dbReference>
<evidence type="ECO:0000259" key="8">
    <source>
        <dbReference type="PROSITE" id="PS50011"/>
    </source>
</evidence>
<dbReference type="InterPro" id="IPR017441">
    <property type="entry name" value="Protein_kinase_ATP_BS"/>
</dbReference>
<keyword evidence="7" id="KW-1133">Transmembrane helix</keyword>
<keyword evidence="10" id="KW-1185">Reference proteome</keyword>
<evidence type="ECO:0000256" key="6">
    <source>
        <dbReference type="SAM" id="MobiDB-lite"/>
    </source>
</evidence>
<reference evidence="9 10" key="1">
    <citation type="submission" date="2019-02" db="EMBL/GenBank/DDBJ databases">
        <title>Deep-cultivation of Planctomycetes and their phenomic and genomic characterization uncovers novel biology.</title>
        <authorList>
            <person name="Wiegand S."/>
            <person name="Jogler M."/>
            <person name="Boedeker C."/>
            <person name="Pinto D."/>
            <person name="Vollmers J."/>
            <person name="Rivas-Marin E."/>
            <person name="Kohn T."/>
            <person name="Peeters S.H."/>
            <person name="Heuer A."/>
            <person name="Rast P."/>
            <person name="Oberbeckmann S."/>
            <person name="Bunk B."/>
            <person name="Jeske O."/>
            <person name="Meyerdierks A."/>
            <person name="Storesund J.E."/>
            <person name="Kallscheuer N."/>
            <person name="Luecker S."/>
            <person name="Lage O.M."/>
            <person name="Pohl T."/>
            <person name="Merkel B.J."/>
            <person name="Hornburger P."/>
            <person name="Mueller R.-W."/>
            <person name="Bruemmer F."/>
            <person name="Labrenz M."/>
            <person name="Spormann A.M."/>
            <person name="Op den Camp H."/>
            <person name="Overmann J."/>
            <person name="Amann R."/>
            <person name="Jetten M.S.M."/>
            <person name="Mascher T."/>
            <person name="Medema M.H."/>
            <person name="Devos D.P."/>
            <person name="Kaster A.-K."/>
            <person name="Ovreas L."/>
            <person name="Rohde M."/>
            <person name="Galperin M.Y."/>
            <person name="Jogler C."/>
        </authorList>
    </citation>
    <scope>NUCLEOTIDE SEQUENCE [LARGE SCALE GENOMIC DNA]</scope>
    <source>
        <strain evidence="9 10">ElP</strain>
    </source>
</reference>
<feature type="transmembrane region" description="Helical" evidence="7">
    <location>
        <begin position="386"/>
        <end position="408"/>
    </location>
</feature>
<dbReference type="PROSITE" id="PS50011">
    <property type="entry name" value="PROTEIN_KINASE_DOM"/>
    <property type="match status" value="1"/>
</dbReference>
<organism evidence="9 10">
    <name type="scientific">Tautonia plasticadhaerens</name>
    <dbReference type="NCBI Taxonomy" id="2527974"/>
    <lineage>
        <taxon>Bacteria</taxon>
        <taxon>Pseudomonadati</taxon>
        <taxon>Planctomycetota</taxon>
        <taxon>Planctomycetia</taxon>
        <taxon>Isosphaerales</taxon>
        <taxon>Isosphaeraceae</taxon>
        <taxon>Tautonia</taxon>
    </lineage>
</organism>
<dbReference type="GO" id="GO:0004674">
    <property type="term" value="F:protein serine/threonine kinase activity"/>
    <property type="evidence" value="ECO:0007669"/>
    <property type="project" value="UniProtKB-EC"/>
</dbReference>
<dbReference type="Pfam" id="PF13374">
    <property type="entry name" value="TPR_10"/>
    <property type="match status" value="1"/>
</dbReference>
<keyword evidence="7" id="KW-0812">Transmembrane</keyword>
<keyword evidence="7" id="KW-0472">Membrane</keyword>
<accession>A0A518HBB0</accession>
<feature type="region of interest" description="Disordered" evidence="6">
    <location>
        <begin position="1149"/>
        <end position="1171"/>
    </location>
</feature>
<dbReference type="Proteomes" id="UP000317835">
    <property type="component" value="Chromosome"/>
</dbReference>
<dbReference type="PROSITE" id="PS00107">
    <property type="entry name" value="PROTEIN_KINASE_ATP"/>
    <property type="match status" value="1"/>
</dbReference>
<dbReference type="SUPFAM" id="SSF48452">
    <property type="entry name" value="TPR-like"/>
    <property type="match status" value="3"/>
</dbReference>
<name>A0A518HBB0_9BACT</name>
<dbReference type="Gene3D" id="1.10.510.10">
    <property type="entry name" value="Transferase(Phosphotransferase) domain 1"/>
    <property type="match status" value="1"/>
</dbReference>
<dbReference type="PANTHER" id="PTHR43289:SF6">
    <property type="entry name" value="SERINE_THREONINE-PROTEIN KINASE NEKL-3"/>
    <property type="match status" value="1"/>
</dbReference>
<evidence type="ECO:0000256" key="3">
    <source>
        <dbReference type="ARBA" id="ARBA00022777"/>
    </source>
</evidence>
<protein>
    <submittedName>
        <fullName evidence="9">Serine/threonine-protein kinase PrkC</fullName>
        <ecNumber evidence="9">2.7.11.1</ecNumber>
    </submittedName>
</protein>
<keyword evidence="1 9" id="KW-0808">Transferase</keyword>
<gene>
    <name evidence="9" type="primary">prkC_26</name>
    <name evidence="9" type="ORF">ElP_60910</name>
</gene>
<dbReference type="EMBL" id="CP036426">
    <property type="protein sequence ID" value="QDV38142.1"/>
    <property type="molecule type" value="Genomic_DNA"/>
</dbReference>
<feature type="compositionally biased region" description="Low complexity" evidence="6">
    <location>
        <begin position="68"/>
        <end position="78"/>
    </location>
</feature>
<dbReference type="Gene3D" id="3.30.200.20">
    <property type="entry name" value="Phosphorylase Kinase, domain 1"/>
    <property type="match status" value="1"/>
</dbReference>
<evidence type="ECO:0000256" key="2">
    <source>
        <dbReference type="ARBA" id="ARBA00022741"/>
    </source>
</evidence>
<keyword evidence="4 5" id="KW-0067">ATP-binding</keyword>
<dbReference type="CDD" id="cd14014">
    <property type="entry name" value="STKc_PknB_like"/>
    <property type="match status" value="1"/>
</dbReference>
<feature type="binding site" evidence="5">
    <location>
        <position position="124"/>
    </location>
    <ligand>
        <name>ATP</name>
        <dbReference type="ChEBI" id="CHEBI:30616"/>
    </ligand>
</feature>
<feature type="compositionally biased region" description="Pro residues" evidence="6">
    <location>
        <begin position="79"/>
        <end position="92"/>
    </location>
</feature>
<evidence type="ECO:0000256" key="7">
    <source>
        <dbReference type="SAM" id="Phobius"/>
    </source>
</evidence>
<dbReference type="InterPro" id="IPR011009">
    <property type="entry name" value="Kinase-like_dom_sf"/>
</dbReference>
<dbReference type="PANTHER" id="PTHR43289">
    <property type="entry name" value="MITOGEN-ACTIVATED PROTEIN KINASE KINASE KINASE 20-RELATED"/>
    <property type="match status" value="1"/>
</dbReference>
<dbReference type="PROSITE" id="PS00108">
    <property type="entry name" value="PROTEIN_KINASE_ST"/>
    <property type="match status" value="1"/>
</dbReference>
<evidence type="ECO:0000313" key="9">
    <source>
        <dbReference type="EMBL" id="QDV38142.1"/>
    </source>
</evidence>
<evidence type="ECO:0000256" key="1">
    <source>
        <dbReference type="ARBA" id="ARBA00022679"/>
    </source>
</evidence>
<sequence length="1200" mass="126756">MTVSNRCPTCNAELPPGSPPGRCPRCPTSDAGHHSPSPTLDATATITPARLPGADPTLDHPARPIADATPTSTLDASPPTAPPPSPALPSPFGPFELQRMLGRGGMGVVYRAIHSGLNRPVALKMIRAGLLADADDLRRFRNEARAVALLDHPGIVPVFEVGEHDGRHYFSMKLVEGGTLADLIAEGRSLPRGSALLVAEAARAVHHAHIRGILHRDLKPANILLDVEGSPLVSDFGLAKRIGPDADADTEQTADGAILGTPAYMSPEQAGGPAGSITTAADVYGLGAILYALLAGRAPFQGESTAAVLDAVRNRPPARPSALNPDVPRDLETICLKCLEKDPARRYGSALALADDLLAWLDGRPIAARRAGPVERARLWCRRRPAVAALAAAVVLAVVVGVASTIVLQARANARLEAQYQATLKAEALADDRLDRAMQAIEDYYTGVSADAILGQQVPEAVRERLLSRPIRFYEELTRELDAKADPSPRERLLLAEGRSGLGQILLILGRPTEAAGQCRAAIAVLDRLAADRPDDPEARAALASSEIDLGKILHASGEIRLAIDAFGRAASRLEALHAEAPGEGSYRDLLADACKNLGQMHLLSGDSRSARTIVGRAVSLREAQAAEHPDDPEARAGLADSRLALGTALYLGGQLDAAKAPYSRAIEGYEALAAESPDVTSYRSGLALACNNLSGALAQLGEYEPARALLERAIALREALVAERPGVPKYRDDLAMSLYNLGSDDWGDGRLEPAREAFQRSIDHYLALTAEHPDVPEYRAGLGDSYTGLGRALSGLGESGPARDSYERAVSCFEAVSAARPDEGDFLLRLAGGYADLASACQEAGELDRAEELLDRAVPLLEALFEAHPEVIEYRAGLADACLNLGNLLNGLGPEGSARAVGAYERAIAHSKALTAARPGLAVDRLATAWGYGGLGLALRRSGDPTRARDAYIEAISRLDALADDHLDVPLYRTEAAKTRKNLGILLGSQGDDAGSLDQFRAALALAEPGSPLAADLADLLAVAEAAVAIGDRMGPLLRGDALPRDADEARAVANLAYDRGLYAASARLWADALAADPSLVDDPHVPHRYFAACSAALAGTGQGEDDPPPDDASKALLRSQALSWIRAELDRHAPLLDDPEARSAVSSTLSSWRSDPDFSGLRDPSAIDALPEGERGSWRTFWLDLDRLAERALSGPTP</sequence>
<dbReference type="InterPro" id="IPR000719">
    <property type="entry name" value="Prot_kinase_dom"/>
</dbReference>
<feature type="region of interest" description="Disordered" evidence="6">
    <location>
        <begin position="1"/>
        <end position="94"/>
    </location>
</feature>
<evidence type="ECO:0000313" key="10">
    <source>
        <dbReference type="Proteomes" id="UP000317835"/>
    </source>
</evidence>
<dbReference type="InterPro" id="IPR011990">
    <property type="entry name" value="TPR-like_helical_dom_sf"/>
</dbReference>
<dbReference type="Pfam" id="PF00069">
    <property type="entry name" value="Pkinase"/>
    <property type="match status" value="1"/>
</dbReference>
<dbReference type="Gene3D" id="1.25.40.10">
    <property type="entry name" value="Tetratricopeptide repeat domain"/>
    <property type="match status" value="4"/>
</dbReference>
<dbReference type="InterPro" id="IPR019734">
    <property type="entry name" value="TPR_rpt"/>
</dbReference>